<dbReference type="PANTHER" id="PTHR43628:SF1">
    <property type="entry name" value="CHITIN SYNTHASE REGULATORY FACTOR 2-RELATED"/>
    <property type="match status" value="1"/>
</dbReference>
<dbReference type="InterPro" id="IPR052945">
    <property type="entry name" value="Mitotic_Regulator"/>
</dbReference>
<dbReference type="SUPFAM" id="SSF81901">
    <property type="entry name" value="HCP-like"/>
    <property type="match status" value="1"/>
</dbReference>
<comment type="caution">
    <text evidence="2">The sequence shown here is derived from an EMBL/GenBank/DDBJ whole genome shotgun (WGS) entry which is preliminary data.</text>
</comment>
<dbReference type="InterPro" id="IPR006597">
    <property type="entry name" value="Sel1-like"/>
</dbReference>
<feature type="signal peptide" evidence="1">
    <location>
        <begin position="1"/>
        <end position="32"/>
    </location>
</feature>
<dbReference type="EMBL" id="VKGK01000002">
    <property type="protein sequence ID" value="TRY15851.1"/>
    <property type="molecule type" value="Genomic_DNA"/>
</dbReference>
<evidence type="ECO:0000256" key="1">
    <source>
        <dbReference type="SAM" id="SignalP"/>
    </source>
</evidence>
<dbReference type="Gene3D" id="1.25.40.10">
    <property type="entry name" value="Tetratricopeptide repeat domain"/>
    <property type="match status" value="1"/>
</dbReference>
<dbReference type="OrthoDB" id="5599218at2"/>
<dbReference type="Pfam" id="PF08238">
    <property type="entry name" value="Sel1"/>
    <property type="match status" value="3"/>
</dbReference>
<reference evidence="3" key="1">
    <citation type="submission" date="2019-07" db="EMBL/GenBank/DDBJ databases">
        <title>Shewanella sp. YLB-08 draft genomic sequence.</title>
        <authorList>
            <person name="Yu L."/>
        </authorList>
    </citation>
    <scope>NUCLEOTIDE SEQUENCE [LARGE SCALE GENOMIC DNA]</scope>
    <source>
        <strain evidence="3">JCM 20706</strain>
    </source>
</reference>
<sequence>MLRKELIGFIANLPRSAFIMLLTLVTPLPSHAETEAVDIYSQEQLIELIRSKQYLARVVSDDCQLVQDIEARAEVLKQPLYQYLWGEMLNYGTCVKANPQRGMALMRDAVAQGSAEAMVRIAEYYYHGTFVFQDKNRAVQYVLPAAASGDLPARVLLVRLFGEGYGSYRDFETGYHWLYNGIFSDEATKKEAYELLKVLEQKIPPSIVARIKLEHLKSR</sequence>
<protein>
    <submittedName>
        <fullName evidence="2">Sel1 repeat family protein</fullName>
    </submittedName>
</protein>
<keyword evidence="3" id="KW-1185">Reference proteome</keyword>
<gene>
    <name evidence="2" type="ORF">FN961_02405</name>
</gene>
<dbReference type="InterPro" id="IPR011990">
    <property type="entry name" value="TPR-like_helical_dom_sf"/>
</dbReference>
<dbReference type="Proteomes" id="UP000318126">
    <property type="component" value="Unassembled WGS sequence"/>
</dbReference>
<evidence type="ECO:0000313" key="3">
    <source>
        <dbReference type="Proteomes" id="UP000318126"/>
    </source>
</evidence>
<dbReference type="SMART" id="SM00671">
    <property type="entry name" value="SEL1"/>
    <property type="match status" value="2"/>
</dbReference>
<name>A0A553JTT3_SHEHA</name>
<feature type="chain" id="PRO_5021818069" evidence="1">
    <location>
        <begin position="33"/>
        <end position="219"/>
    </location>
</feature>
<keyword evidence="1" id="KW-0732">Signal</keyword>
<accession>A0A553JTT3</accession>
<dbReference type="PANTHER" id="PTHR43628">
    <property type="entry name" value="ACTIVATOR OF C KINASE PROTEIN 1-RELATED"/>
    <property type="match status" value="1"/>
</dbReference>
<dbReference type="AlphaFoldDB" id="A0A553JTT3"/>
<proteinExistence type="predicted"/>
<organism evidence="2 3">
    <name type="scientific">Shewanella hanedai</name>
    <name type="common">Alteromonas hanedai</name>
    <dbReference type="NCBI Taxonomy" id="25"/>
    <lineage>
        <taxon>Bacteria</taxon>
        <taxon>Pseudomonadati</taxon>
        <taxon>Pseudomonadota</taxon>
        <taxon>Gammaproteobacteria</taxon>
        <taxon>Alteromonadales</taxon>
        <taxon>Shewanellaceae</taxon>
        <taxon>Shewanella</taxon>
    </lineage>
</organism>
<evidence type="ECO:0000313" key="2">
    <source>
        <dbReference type="EMBL" id="TRY15851.1"/>
    </source>
</evidence>